<proteinExistence type="predicted"/>
<name>A0ABN7XEW2_GIGMA</name>
<dbReference type="Proteomes" id="UP000789901">
    <property type="component" value="Unassembled WGS sequence"/>
</dbReference>
<feature type="non-terminal residue" evidence="1">
    <location>
        <position position="1"/>
    </location>
</feature>
<sequence length="129" mass="14690">KFKNIRSNNKPDFSSDELISGVEIATNSTREEFKSKVLKNKNQSIKILFADVFDIEESNETFGNLITCKDDPCVDKEKGKYVDTLEKLKISENECLAIEDSRSFGYELYENNRVTISSSENECLAIEDS</sequence>
<evidence type="ECO:0000313" key="2">
    <source>
        <dbReference type="Proteomes" id="UP000789901"/>
    </source>
</evidence>
<accession>A0ABN7XEW2</accession>
<feature type="non-terminal residue" evidence="1">
    <location>
        <position position="129"/>
    </location>
</feature>
<evidence type="ECO:0000313" key="1">
    <source>
        <dbReference type="EMBL" id="CAG8853467.1"/>
    </source>
</evidence>
<organism evidence="1 2">
    <name type="scientific">Gigaspora margarita</name>
    <dbReference type="NCBI Taxonomy" id="4874"/>
    <lineage>
        <taxon>Eukaryota</taxon>
        <taxon>Fungi</taxon>
        <taxon>Fungi incertae sedis</taxon>
        <taxon>Mucoromycota</taxon>
        <taxon>Glomeromycotina</taxon>
        <taxon>Glomeromycetes</taxon>
        <taxon>Diversisporales</taxon>
        <taxon>Gigasporaceae</taxon>
        <taxon>Gigaspora</taxon>
    </lineage>
</organism>
<gene>
    <name evidence="1" type="ORF">GMARGA_LOCUS42288</name>
</gene>
<comment type="caution">
    <text evidence="1">The sequence shown here is derived from an EMBL/GenBank/DDBJ whole genome shotgun (WGS) entry which is preliminary data.</text>
</comment>
<keyword evidence="2" id="KW-1185">Reference proteome</keyword>
<reference evidence="1 2" key="1">
    <citation type="submission" date="2021-06" db="EMBL/GenBank/DDBJ databases">
        <authorList>
            <person name="Kallberg Y."/>
            <person name="Tangrot J."/>
            <person name="Rosling A."/>
        </authorList>
    </citation>
    <scope>NUCLEOTIDE SEQUENCE [LARGE SCALE GENOMIC DNA]</scope>
    <source>
        <strain evidence="1 2">120-4 pot B 10/14</strain>
    </source>
</reference>
<dbReference type="EMBL" id="CAJVQB010124612">
    <property type="protein sequence ID" value="CAG8853467.1"/>
    <property type="molecule type" value="Genomic_DNA"/>
</dbReference>
<protein>
    <submittedName>
        <fullName evidence="1">44369_t:CDS:1</fullName>
    </submittedName>
</protein>